<organism evidence="2 3">
    <name type="scientific">Pyricularia grisea</name>
    <name type="common">Crabgrass-specific blast fungus</name>
    <name type="synonym">Magnaporthe grisea</name>
    <dbReference type="NCBI Taxonomy" id="148305"/>
    <lineage>
        <taxon>Eukaryota</taxon>
        <taxon>Fungi</taxon>
        <taxon>Dikarya</taxon>
        <taxon>Ascomycota</taxon>
        <taxon>Pezizomycotina</taxon>
        <taxon>Sordariomycetes</taxon>
        <taxon>Sordariomycetidae</taxon>
        <taxon>Magnaporthales</taxon>
        <taxon>Pyriculariaceae</taxon>
        <taxon>Pyricularia</taxon>
    </lineage>
</organism>
<accession>A0A6P8BDV4</accession>
<dbReference type="AlphaFoldDB" id="A0A6P8BDV4"/>
<keyword evidence="1" id="KW-1133">Transmembrane helix</keyword>
<dbReference type="GeneID" id="41957924"/>
<feature type="transmembrane region" description="Helical" evidence="1">
    <location>
        <begin position="24"/>
        <end position="44"/>
    </location>
</feature>
<evidence type="ECO:0000313" key="2">
    <source>
        <dbReference type="Proteomes" id="UP000515153"/>
    </source>
</evidence>
<feature type="non-terminal residue" evidence="3">
    <location>
        <position position="1"/>
    </location>
</feature>
<evidence type="ECO:0000256" key="1">
    <source>
        <dbReference type="SAM" id="Phobius"/>
    </source>
</evidence>
<keyword evidence="1" id="KW-0812">Transmembrane</keyword>
<reference evidence="3" key="3">
    <citation type="submission" date="2025-08" db="UniProtKB">
        <authorList>
            <consortium name="RefSeq"/>
        </authorList>
    </citation>
    <scope>IDENTIFICATION</scope>
    <source>
        <strain evidence="3">NI907</strain>
    </source>
</reference>
<reference evidence="3" key="2">
    <citation type="submission" date="2019-10" db="EMBL/GenBank/DDBJ databases">
        <authorList>
            <consortium name="NCBI Genome Project"/>
        </authorList>
    </citation>
    <scope>NUCLEOTIDE SEQUENCE</scope>
    <source>
        <strain evidence="3">NI907</strain>
    </source>
</reference>
<proteinExistence type="predicted"/>
<dbReference type="KEGG" id="pgri:PgNI_02956"/>
<name>A0A6P8BDV4_PYRGI</name>
<keyword evidence="1" id="KW-0472">Membrane</keyword>
<protein>
    <submittedName>
        <fullName evidence="3">Uncharacterized protein</fullName>
    </submittedName>
</protein>
<dbReference type="RefSeq" id="XP_030985291.1">
    <property type="nucleotide sequence ID" value="XM_031123013.1"/>
</dbReference>
<gene>
    <name evidence="3" type="ORF">PgNI_02956</name>
</gene>
<keyword evidence="2" id="KW-1185">Reference proteome</keyword>
<reference evidence="3" key="1">
    <citation type="journal article" date="2019" name="Mol. Biol. Evol.">
        <title>Blast fungal genomes show frequent chromosomal changes, gene gains and losses, and effector gene turnover.</title>
        <authorList>
            <person name="Gomez Luciano L.B."/>
            <person name="Jason Tsai I."/>
            <person name="Chuma I."/>
            <person name="Tosa Y."/>
            <person name="Chen Y.H."/>
            <person name="Li J.Y."/>
            <person name="Li M.Y."/>
            <person name="Jade Lu M.Y."/>
            <person name="Nakayashiki H."/>
            <person name="Li W.H."/>
        </authorList>
    </citation>
    <scope>NUCLEOTIDE SEQUENCE</scope>
    <source>
        <strain evidence="3">NI907</strain>
    </source>
</reference>
<sequence>IVTHWPALQNLGTKACKFDKKEKIYLVSTIAIPVAGAVVSNAALNCLIRAASCDVLLAGPEALPTLGGFRETTMAQTK</sequence>
<dbReference type="Proteomes" id="UP000515153">
    <property type="component" value="Unplaced"/>
</dbReference>
<evidence type="ECO:0000313" key="3">
    <source>
        <dbReference type="RefSeq" id="XP_030985291.1"/>
    </source>
</evidence>